<dbReference type="RefSeq" id="WP_211422542.1">
    <property type="nucleotide sequence ID" value="NZ_CP072642.1"/>
</dbReference>
<reference evidence="3 4" key="1">
    <citation type="submission" date="2021-03" db="EMBL/GenBank/DDBJ databases">
        <title>Genomic and phenotypic characterization of Chloracidobacterium isolates provides evidence for multiple species.</title>
        <authorList>
            <person name="Saini M.K."/>
            <person name="Costas A.M.G."/>
            <person name="Tank M."/>
            <person name="Bryant D.A."/>
        </authorList>
    </citation>
    <scope>NUCLEOTIDE SEQUENCE [LARGE SCALE GENOMIC DNA]</scope>
    <source>
        <strain evidence="3 4">N</strain>
    </source>
</reference>
<evidence type="ECO:0000256" key="1">
    <source>
        <dbReference type="SAM" id="MobiDB-lite"/>
    </source>
</evidence>
<dbReference type="Proteomes" id="UP000677668">
    <property type="component" value="Chromosome 1"/>
</dbReference>
<name>A0ABX8B2E9_9BACT</name>
<sequence length="432" mass="47410">MKLVRQSTLRFLMAAGAVLLAVALPAQAETLKKRYTFDYNPATRSASEARAKSKARKQFLADFLEAKFSRAIIESLAEEIDIALDPPDEFLTDFKITNTRFNDDETKIILTVEGDVNLPAMVSALVQNKVLSFGERPPRVMFLPSSRFDDPKAAKTLRALVYEQMRQAGLQSVAFEGVTEITSVQIKQSPNGLRVLAKQALQYGADYLIYVDPETDNRPASIGGHICDANFIYTVMRPNDNRILGEGVITTRGSANSGMVAFGKAMDEAAPILMTRAVGQLYQSIFADSDVIYDQKQLRNNIALTVYGKTSPQQTQAIIKALQAQNAYVTLGVGGVGDRMTVETTLEVLDLYNFFNDQTFEAGGMKFKAPVVGYGENTLEVEIVTPNGQPRKARATNPPPRRPRPSDTGASTRPKGIVCNLKPSLRAPAFVQ</sequence>
<evidence type="ECO:0000256" key="2">
    <source>
        <dbReference type="SAM" id="SignalP"/>
    </source>
</evidence>
<organism evidence="3 4">
    <name type="scientific">Chloracidobacterium sp. N</name>
    <dbReference type="NCBI Taxonomy" id="2821540"/>
    <lineage>
        <taxon>Bacteria</taxon>
        <taxon>Pseudomonadati</taxon>
        <taxon>Acidobacteriota</taxon>
        <taxon>Terriglobia</taxon>
        <taxon>Terriglobales</taxon>
        <taxon>Acidobacteriaceae</taxon>
        <taxon>Chloracidobacterium</taxon>
        <taxon>Chloracidobacterium aggregatum</taxon>
    </lineage>
</organism>
<protein>
    <submittedName>
        <fullName evidence="3">Uncharacterized protein</fullName>
    </submittedName>
</protein>
<feature type="signal peptide" evidence="2">
    <location>
        <begin position="1"/>
        <end position="28"/>
    </location>
</feature>
<evidence type="ECO:0000313" key="3">
    <source>
        <dbReference type="EMBL" id="QUV94237.1"/>
    </source>
</evidence>
<keyword evidence="4" id="KW-1185">Reference proteome</keyword>
<evidence type="ECO:0000313" key="4">
    <source>
        <dbReference type="Proteomes" id="UP000677668"/>
    </source>
</evidence>
<proteinExistence type="predicted"/>
<dbReference type="EMBL" id="CP072642">
    <property type="protein sequence ID" value="QUV94237.1"/>
    <property type="molecule type" value="Genomic_DNA"/>
</dbReference>
<keyword evidence="2" id="KW-0732">Signal</keyword>
<feature type="chain" id="PRO_5047231463" evidence="2">
    <location>
        <begin position="29"/>
        <end position="432"/>
    </location>
</feature>
<feature type="region of interest" description="Disordered" evidence="1">
    <location>
        <begin position="385"/>
        <end position="417"/>
    </location>
</feature>
<gene>
    <name evidence="3" type="ORF">J8C05_01935</name>
</gene>
<accession>A0ABX8B2E9</accession>